<evidence type="ECO:0000313" key="8">
    <source>
        <dbReference type="EMBL" id="JAT51211.1"/>
    </source>
</evidence>
<gene>
    <name evidence="8" type="primary">tmem56-b_3</name>
    <name evidence="8" type="ORF">g.112563</name>
</gene>
<feature type="transmembrane region" description="Helical" evidence="6">
    <location>
        <begin position="31"/>
        <end position="59"/>
    </location>
</feature>
<feature type="transmembrane region" description="Helical" evidence="6">
    <location>
        <begin position="202"/>
        <end position="223"/>
    </location>
</feature>
<evidence type="ECO:0000256" key="1">
    <source>
        <dbReference type="ARBA" id="ARBA00004141"/>
    </source>
</evidence>
<dbReference type="AlphaFoldDB" id="A0A1D1Y987"/>
<evidence type="ECO:0000256" key="5">
    <source>
        <dbReference type="PROSITE-ProRule" id="PRU00205"/>
    </source>
</evidence>
<protein>
    <submittedName>
        <fullName evidence="8">Transmembrane protein 56-B</fullName>
    </submittedName>
</protein>
<dbReference type="PROSITE" id="PS50922">
    <property type="entry name" value="TLC"/>
    <property type="match status" value="1"/>
</dbReference>
<evidence type="ECO:0000256" key="6">
    <source>
        <dbReference type="SAM" id="Phobius"/>
    </source>
</evidence>
<feature type="transmembrane region" description="Helical" evidence="6">
    <location>
        <begin position="147"/>
        <end position="164"/>
    </location>
</feature>
<dbReference type="PANTHER" id="PTHR13439:SF71">
    <property type="entry name" value="EXPRESSED PROTEIN"/>
    <property type="match status" value="1"/>
</dbReference>
<feature type="transmembrane region" description="Helical" evidence="6">
    <location>
        <begin position="170"/>
        <end position="190"/>
    </location>
</feature>
<keyword evidence="2 5" id="KW-0812">Transmembrane</keyword>
<accession>A0A1D1Y987</accession>
<name>A0A1D1Y987_9ARAE</name>
<evidence type="ECO:0000256" key="2">
    <source>
        <dbReference type="ARBA" id="ARBA00022692"/>
    </source>
</evidence>
<evidence type="ECO:0000259" key="7">
    <source>
        <dbReference type="PROSITE" id="PS50922"/>
    </source>
</evidence>
<dbReference type="PANTHER" id="PTHR13439">
    <property type="entry name" value="CT120 PROTEIN"/>
    <property type="match status" value="1"/>
</dbReference>
<feature type="transmembrane region" description="Helical" evidence="6">
    <location>
        <begin position="243"/>
        <end position="264"/>
    </location>
</feature>
<dbReference type="InterPro" id="IPR006634">
    <property type="entry name" value="TLC-dom"/>
</dbReference>
<sequence length="275" mass="31502">MQVSVSSAMAIKSYRYKTEVLVKDYLLADSFVPWVSVLGGIFMCKMVYDLTHLVSLFYIKAYPSLTKIQRIEWNNRGMSSVHALYITIMSLYLVCLSNMFSDDGPEGLVVFRSSQLSIFTLGVSVGYFITDLAMIFWLYPSLGGMEYVIHHLLSVFAISFAMYAGEGQLYTFLVLISEATTPGINLRWFLDTAGMKRSKAYLVNGVVMFFAWVVARILLFIYLFCHVYQHYDQIKQMDTIPYILVFSVPSILAIMNIMWFGKILRGLRKTLAKRQ</sequence>
<keyword evidence="4 5" id="KW-0472">Membrane</keyword>
<dbReference type="SMART" id="SM00724">
    <property type="entry name" value="TLC"/>
    <property type="match status" value="1"/>
</dbReference>
<feature type="domain" description="TLC" evidence="7">
    <location>
        <begin position="68"/>
        <end position="272"/>
    </location>
</feature>
<feature type="transmembrane region" description="Helical" evidence="6">
    <location>
        <begin position="80"/>
        <end position="100"/>
    </location>
</feature>
<organism evidence="8">
    <name type="scientific">Anthurium amnicola</name>
    <dbReference type="NCBI Taxonomy" id="1678845"/>
    <lineage>
        <taxon>Eukaryota</taxon>
        <taxon>Viridiplantae</taxon>
        <taxon>Streptophyta</taxon>
        <taxon>Embryophyta</taxon>
        <taxon>Tracheophyta</taxon>
        <taxon>Spermatophyta</taxon>
        <taxon>Magnoliopsida</taxon>
        <taxon>Liliopsida</taxon>
        <taxon>Araceae</taxon>
        <taxon>Pothoideae</taxon>
        <taxon>Potheae</taxon>
        <taxon>Anthurium</taxon>
    </lineage>
</organism>
<keyword evidence="3 6" id="KW-1133">Transmembrane helix</keyword>
<dbReference type="EMBL" id="GDJX01016725">
    <property type="protein sequence ID" value="JAT51211.1"/>
    <property type="molecule type" value="Transcribed_RNA"/>
</dbReference>
<reference evidence="8" key="1">
    <citation type="submission" date="2015-07" db="EMBL/GenBank/DDBJ databases">
        <title>Transcriptome Assembly of Anthurium amnicola.</title>
        <authorList>
            <person name="Suzuki J."/>
        </authorList>
    </citation>
    <scope>NUCLEOTIDE SEQUENCE</scope>
</reference>
<proteinExistence type="predicted"/>
<dbReference type="InterPro" id="IPR050846">
    <property type="entry name" value="TLCD"/>
</dbReference>
<evidence type="ECO:0000256" key="4">
    <source>
        <dbReference type="ARBA" id="ARBA00023136"/>
    </source>
</evidence>
<evidence type="ECO:0000256" key="3">
    <source>
        <dbReference type="ARBA" id="ARBA00022989"/>
    </source>
</evidence>
<dbReference type="GO" id="GO:0016020">
    <property type="term" value="C:membrane"/>
    <property type="evidence" value="ECO:0007669"/>
    <property type="project" value="UniProtKB-SubCell"/>
</dbReference>
<feature type="transmembrane region" description="Helical" evidence="6">
    <location>
        <begin position="116"/>
        <end position="140"/>
    </location>
</feature>
<comment type="subcellular location">
    <subcellularLocation>
        <location evidence="1">Membrane</location>
        <topology evidence="1">Multi-pass membrane protein</topology>
    </subcellularLocation>
</comment>
<dbReference type="Pfam" id="PF03798">
    <property type="entry name" value="TRAM_LAG1_CLN8"/>
    <property type="match status" value="1"/>
</dbReference>
<dbReference type="GO" id="GO:0055088">
    <property type="term" value="P:lipid homeostasis"/>
    <property type="evidence" value="ECO:0007669"/>
    <property type="project" value="TreeGrafter"/>
</dbReference>
<dbReference type="GO" id="GO:0005783">
    <property type="term" value="C:endoplasmic reticulum"/>
    <property type="evidence" value="ECO:0007669"/>
    <property type="project" value="TreeGrafter"/>
</dbReference>